<feature type="compositionally biased region" description="Acidic residues" evidence="1">
    <location>
        <begin position="126"/>
        <end position="137"/>
    </location>
</feature>
<name>A0ABQ5G9Y3_9ASTR</name>
<keyword evidence="3" id="KW-1185">Reference proteome</keyword>
<feature type="compositionally biased region" description="Low complexity" evidence="1">
    <location>
        <begin position="326"/>
        <end position="335"/>
    </location>
</feature>
<organism evidence="2 3">
    <name type="scientific">Tanacetum coccineum</name>
    <dbReference type="NCBI Taxonomy" id="301880"/>
    <lineage>
        <taxon>Eukaryota</taxon>
        <taxon>Viridiplantae</taxon>
        <taxon>Streptophyta</taxon>
        <taxon>Embryophyta</taxon>
        <taxon>Tracheophyta</taxon>
        <taxon>Spermatophyta</taxon>
        <taxon>Magnoliopsida</taxon>
        <taxon>eudicotyledons</taxon>
        <taxon>Gunneridae</taxon>
        <taxon>Pentapetalae</taxon>
        <taxon>asterids</taxon>
        <taxon>campanulids</taxon>
        <taxon>Asterales</taxon>
        <taxon>Asteraceae</taxon>
        <taxon>Asteroideae</taxon>
        <taxon>Anthemideae</taxon>
        <taxon>Anthemidinae</taxon>
        <taxon>Tanacetum</taxon>
    </lineage>
</organism>
<sequence length="395" mass="43235">MSFGKKTQYALKYESSLHLAKEDPRLGNLKFILKGEKYEVFAMQIPNVLITDSIRNAPYYEVYLGMVAKHDRNIAAEKEGKKKSISKADPSKKPATMKQLKPKHVKENSSKPAPTPKPKSSLQLINEDEPSQPEPEPEPEHQGKGKEYDVERVIQISLESFQAQGQAHVGGVAIRELVVEATRPLPVGEGKGKAIASEEQAAQSLLALHMPKRKILDSPSPVDAKTCADIDKTNSGGDTEILQIGEEQGEDVDNQVNLEEKTAELDQGQDVLDPGKLNVEAEVVSMVTVLISQASSSVPPLSTPVIDLSPPKPVPSTTQAPIVTTTTTTTTTTLSLPPPPQQQSTTDPEVFTLELQDLPHKINQIVNEVVKEVVYVALQAPLRDRFRELPEADMK</sequence>
<evidence type="ECO:0000256" key="1">
    <source>
        <dbReference type="SAM" id="MobiDB-lite"/>
    </source>
</evidence>
<proteinExistence type="predicted"/>
<reference evidence="2" key="2">
    <citation type="submission" date="2022-01" db="EMBL/GenBank/DDBJ databases">
        <authorList>
            <person name="Yamashiro T."/>
            <person name="Shiraishi A."/>
            <person name="Satake H."/>
            <person name="Nakayama K."/>
        </authorList>
    </citation>
    <scope>NUCLEOTIDE SEQUENCE</scope>
</reference>
<gene>
    <name evidence="2" type="ORF">Tco_1031767</name>
</gene>
<evidence type="ECO:0000313" key="2">
    <source>
        <dbReference type="EMBL" id="GJT72481.1"/>
    </source>
</evidence>
<comment type="caution">
    <text evidence="2">The sequence shown here is derived from an EMBL/GenBank/DDBJ whole genome shotgun (WGS) entry which is preliminary data.</text>
</comment>
<accession>A0ABQ5G9Y3</accession>
<reference evidence="2" key="1">
    <citation type="journal article" date="2022" name="Int. J. Mol. Sci.">
        <title>Draft Genome of Tanacetum Coccineum: Genomic Comparison of Closely Related Tanacetum-Family Plants.</title>
        <authorList>
            <person name="Yamashiro T."/>
            <person name="Shiraishi A."/>
            <person name="Nakayama K."/>
            <person name="Satake H."/>
        </authorList>
    </citation>
    <scope>NUCLEOTIDE SEQUENCE</scope>
</reference>
<dbReference type="EMBL" id="BQNB010018262">
    <property type="protein sequence ID" value="GJT72481.1"/>
    <property type="molecule type" value="Genomic_DNA"/>
</dbReference>
<dbReference type="Proteomes" id="UP001151760">
    <property type="component" value="Unassembled WGS sequence"/>
</dbReference>
<feature type="region of interest" description="Disordered" evidence="1">
    <location>
        <begin position="75"/>
        <end position="146"/>
    </location>
</feature>
<protein>
    <submittedName>
        <fullName evidence="2">Uncharacterized protein</fullName>
    </submittedName>
</protein>
<evidence type="ECO:0000313" key="3">
    <source>
        <dbReference type="Proteomes" id="UP001151760"/>
    </source>
</evidence>
<feature type="region of interest" description="Disordered" evidence="1">
    <location>
        <begin position="326"/>
        <end position="347"/>
    </location>
</feature>